<keyword evidence="2" id="KW-1185">Reference proteome</keyword>
<reference evidence="1" key="1">
    <citation type="submission" date="2021-01" db="UniProtKB">
        <authorList>
            <consortium name="EnsemblMetazoa"/>
        </authorList>
    </citation>
    <scope>IDENTIFICATION</scope>
</reference>
<name>A0A7M5UWC2_9CNID</name>
<dbReference type="AlphaFoldDB" id="A0A7M5UWC2"/>
<organism evidence="1 2">
    <name type="scientific">Clytia hemisphaerica</name>
    <dbReference type="NCBI Taxonomy" id="252671"/>
    <lineage>
        <taxon>Eukaryota</taxon>
        <taxon>Metazoa</taxon>
        <taxon>Cnidaria</taxon>
        <taxon>Hydrozoa</taxon>
        <taxon>Hydroidolina</taxon>
        <taxon>Leptothecata</taxon>
        <taxon>Obeliida</taxon>
        <taxon>Clytiidae</taxon>
        <taxon>Clytia</taxon>
    </lineage>
</organism>
<proteinExistence type="predicted"/>
<sequence length="244" mass="29341">MESPLAMDSNEIIFDNQKHKQRSIMQPFDCKDTWADLHKQMNDSVEYTDFFRFSQSIYKNRINNDVNFLDIMENPNEMKSGFRYLQSRYNELYNYVTELESDVDQSIHRIKQLKKNDFKQMSSVEKKLLSNMFNISSESKYLRENFHGHQFVYIDNLVLLDERLDDVEDVDVLKKMYTYLKHRFVELQKYSLIQESKIEDYKNLMDELFGKIDGENDDDTSQFLNSPEDRVFHSLKAERRVVHS</sequence>
<accession>A0A7M5UWC2</accession>
<dbReference type="Proteomes" id="UP000594262">
    <property type="component" value="Unplaced"/>
</dbReference>
<dbReference type="EnsemblMetazoa" id="CLYHEMT003713.1">
    <property type="protein sequence ID" value="CLYHEMP003713.1"/>
    <property type="gene ID" value="CLYHEMG003713"/>
</dbReference>
<evidence type="ECO:0000313" key="1">
    <source>
        <dbReference type="EnsemblMetazoa" id="CLYHEMP003713.1"/>
    </source>
</evidence>
<evidence type="ECO:0000313" key="2">
    <source>
        <dbReference type="Proteomes" id="UP000594262"/>
    </source>
</evidence>
<protein>
    <submittedName>
        <fullName evidence="1">Uncharacterized protein</fullName>
    </submittedName>
</protein>